<gene>
    <name evidence="1" type="ORF">KC820_09345</name>
</gene>
<dbReference type="EMBL" id="JAGSIE010000027">
    <property type="protein sequence ID" value="MBR7554358.1"/>
    <property type="molecule type" value="Genomic_DNA"/>
</dbReference>
<name>A0A941CXR6_9BACI</name>
<evidence type="ECO:0000313" key="2">
    <source>
        <dbReference type="Proteomes" id="UP000675431"/>
    </source>
</evidence>
<dbReference type="Pfam" id="PF11116">
    <property type="entry name" value="DUF2624"/>
    <property type="match status" value="1"/>
</dbReference>
<dbReference type="InterPro" id="IPR020277">
    <property type="entry name" value="DUF2624"/>
</dbReference>
<evidence type="ECO:0000313" key="1">
    <source>
        <dbReference type="EMBL" id="MBR7554358.1"/>
    </source>
</evidence>
<protein>
    <submittedName>
        <fullName evidence="1">DUF2624 family protein</fullName>
    </submittedName>
</protein>
<comment type="caution">
    <text evidence="1">The sequence shown here is derived from an EMBL/GenBank/DDBJ whole genome shotgun (WGS) entry which is preliminary data.</text>
</comment>
<organism evidence="1 2">
    <name type="scientific">Allobacillus saliphilus</name>
    <dbReference type="NCBI Taxonomy" id="2912308"/>
    <lineage>
        <taxon>Bacteria</taxon>
        <taxon>Bacillati</taxon>
        <taxon>Bacillota</taxon>
        <taxon>Bacilli</taxon>
        <taxon>Bacillales</taxon>
        <taxon>Bacillaceae</taxon>
        <taxon>Allobacillus</taxon>
    </lineage>
</organism>
<dbReference type="Proteomes" id="UP000675431">
    <property type="component" value="Unassembled WGS sequence"/>
</dbReference>
<proteinExistence type="predicted"/>
<sequence>MIKQLVRMKLAQTSPKEIVQYSQRYNIPLTMSQSEELLDFIHTKKIDPFSEKDRLKTFSYIEQNIGRREANNAKKLLESLAKEYNLDHLL</sequence>
<keyword evidence="2" id="KW-1185">Reference proteome</keyword>
<dbReference type="RefSeq" id="WP_212370476.1">
    <property type="nucleotide sequence ID" value="NZ_JAGSIE010000027.1"/>
</dbReference>
<dbReference type="AlphaFoldDB" id="A0A941CXR6"/>
<accession>A0A941CXR6</accession>
<reference evidence="1 2" key="1">
    <citation type="submission" date="2021-04" db="EMBL/GenBank/DDBJ databases">
        <title>Allobacillus sp. nov. SKP8-2 isolated from shrimp paste.</title>
        <authorList>
            <person name="Tanasupawat S."/>
            <person name="Yiamsombat S."/>
            <person name="Kanchanasin P."/>
            <person name="Kuncharoen N."/>
        </authorList>
    </citation>
    <scope>NUCLEOTIDE SEQUENCE [LARGE SCALE GENOMIC DNA]</scope>
    <source>
        <strain evidence="1 2">SKP8-2</strain>
    </source>
</reference>